<sequence length="178" mass="18836">MKSKLIFTALWLPLMLCSCNQPEADGNLAKVAGTLSDTATASSAPLNDTTLLPIAEVTLRALGNTLEEIKYDQDTLEVKAGAHVKLTFVNEGTDMPMVHNVVFTTPGNVEPVALAAAEVGASGNYVPASSAVLAASPMALPGQTVEMEFTSPTKKGNYGFVCTYPEHWNKMHGVLVVK</sequence>
<evidence type="ECO:0000256" key="1">
    <source>
        <dbReference type="ARBA" id="ARBA00022448"/>
    </source>
</evidence>
<gene>
    <name evidence="7" type="ORF">ACFQ2O_07885</name>
</gene>
<keyword evidence="2" id="KW-0479">Metal-binding</keyword>
<dbReference type="Pfam" id="PF00127">
    <property type="entry name" value="Copper-bind"/>
    <property type="match status" value="1"/>
</dbReference>
<dbReference type="PROSITE" id="PS00196">
    <property type="entry name" value="COPPER_BLUE"/>
    <property type="match status" value="1"/>
</dbReference>
<dbReference type="PROSITE" id="PS51257">
    <property type="entry name" value="PROKAR_LIPOPROTEIN"/>
    <property type="match status" value="1"/>
</dbReference>
<dbReference type="Gene3D" id="2.60.40.420">
    <property type="entry name" value="Cupredoxins - blue copper proteins"/>
    <property type="match status" value="1"/>
</dbReference>
<dbReference type="InterPro" id="IPR000923">
    <property type="entry name" value="BlueCu_1"/>
</dbReference>
<accession>A0ABW3SQG7</accession>
<evidence type="ECO:0000313" key="8">
    <source>
        <dbReference type="Proteomes" id="UP001597094"/>
    </source>
</evidence>
<feature type="chain" id="PRO_5045811519" evidence="5">
    <location>
        <begin position="24"/>
        <end position="178"/>
    </location>
</feature>
<proteinExistence type="predicted"/>
<dbReference type="EMBL" id="JBHTLD010000052">
    <property type="protein sequence ID" value="MFD1186117.1"/>
    <property type="molecule type" value="Genomic_DNA"/>
</dbReference>
<evidence type="ECO:0000256" key="2">
    <source>
        <dbReference type="ARBA" id="ARBA00022723"/>
    </source>
</evidence>
<keyword evidence="5" id="KW-0732">Signal</keyword>
<dbReference type="SUPFAM" id="SSF49503">
    <property type="entry name" value="Cupredoxins"/>
    <property type="match status" value="1"/>
</dbReference>
<evidence type="ECO:0000259" key="6">
    <source>
        <dbReference type="Pfam" id="PF00127"/>
    </source>
</evidence>
<keyword evidence="1" id="KW-0813">Transport</keyword>
<keyword evidence="4" id="KW-0186">Copper</keyword>
<dbReference type="InterPro" id="IPR008972">
    <property type="entry name" value="Cupredoxin"/>
</dbReference>
<evidence type="ECO:0000256" key="3">
    <source>
        <dbReference type="ARBA" id="ARBA00022982"/>
    </source>
</evidence>
<dbReference type="Proteomes" id="UP001597094">
    <property type="component" value="Unassembled WGS sequence"/>
</dbReference>
<feature type="signal peptide" evidence="5">
    <location>
        <begin position="1"/>
        <end position="23"/>
    </location>
</feature>
<dbReference type="InterPro" id="IPR050845">
    <property type="entry name" value="Cu-binding_ET"/>
</dbReference>
<feature type="domain" description="Blue (type 1) copper" evidence="6">
    <location>
        <begin position="67"/>
        <end position="178"/>
    </location>
</feature>
<comment type="caution">
    <text evidence="7">The sequence shown here is derived from an EMBL/GenBank/DDBJ whole genome shotgun (WGS) entry which is preliminary data.</text>
</comment>
<dbReference type="CDD" id="cd04233">
    <property type="entry name" value="Auracyanin"/>
    <property type="match status" value="1"/>
</dbReference>
<organism evidence="7 8">
    <name type="scientific">Pontibacter rugosus</name>
    <dbReference type="NCBI Taxonomy" id="1745966"/>
    <lineage>
        <taxon>Bacteria</taxon>
        <taxon>Pseudomonadati</taxon>
        <taxon>Bacteroidota</taxon>
        <taxon>Cytophagia</taxon>
        <taxon>Cytophagales</taxon>
        <taxon>Hymenobacteraceae</taxon>
        <taxon>Pontibacter</taxon>
    </lineage>
</organism>
<evidence type="ECO:0000256" key="4">
    <source>
        <dbReference type="ARBA" id="ARBA00023008"/>
    </source>
</evidence>
<dbReference type="PANTHER" id="PTHR38439:SF2">
    <property type="entry name" value="OUTER MEMBRANE PROTEIN H.8"/>
    <property type="match status" value="1"/>
</dbReference>
<reference evidence="8" key="1">
    <citation type="journal article" date="2019" name="Int. J. Syst. Evol. Microbiol.">
        <title>The Global Catalogue of Microorganisms (GCM) 10K type strain sequencing project: providing services to taxonomists for standard genome sequencing and annotation.</title>
        <authorList>
            <consortium name="The Broad Institute Genomics Platform"/>
            <consortium name="The Broad Institute Genome Sequencing Center for Infectious Disease"/>
            <person name="Wu L."/>
            <person name="Ma J."/>
        </authorList>
    </citation>
    <scope>NUCLEOTIDE SEQUENCE [LARGE SCALE GENOMIC DNA]</scope>
    <source>
        <strain evidence="8">JCM 31319</strain>
    </source>
</reference>
<keyword evidence="8" id="KW-1185">Reference proteome</keyword>
<protein>
    <submittedName>
        <fullName evidence="7">Plastocyanin/azurin family copper-binding protein</fullName>
    </submittedName>
</protein>
<dbReference type="PANTHER" id="PTHR38439">
    <property type="entry name" value="AURACYANIN-B"/>
    <property type="match status" value="1"/>
</dbReference>
<name>A0ABW3SQG7_9BACT</name>
<dbReference type="InterPro" id="IPR028871">
    <property type="entry name" value="BlueCu_1_BS"/>
</dbReference>
<evidence type="ECO:0000256" key="5">
    <source>
        <dbReference type="SAM" id="SignalP"/>
    </source>
</evidence>
<dbReference type="RefSeq" id="WP_377525252.1">
    <property type="nucleotide sequence ID" value="NZ_JBHTLD010000052.1"/>
</dbReference>
<evidence type="ECO:0000313" key="7">
    <source>
        <dbReference type="EMBL" id="MFD1186117.1"/>
    </source>
</evidence>
<keyword evidence="3" id="KW-0249">Electron transport</keyword>